<dbReference type="Proteomes" id="UP000784294">
    <property type="component" value="Unassembled WGS sequence"/>
</dbReference>
<name>A0A3S5APT6_9PLAT</name>
<protein>
    <submittedName>
        <fullName evidence="1">Uncharacterized protein</fullName>
    </submittedName>
</protein>
<evidence type="ECO:0000313" key="1">
    <source>
        <dbReference type="EMBL" id="VEL22069.1"/>
    </source>
</evidence>
<accession>A0A3S5APT6</accession>
<sequence>MQNEPTVCHLPASPPGRCSLKELGSRPVTRSAEHSRTLFLQNVINVVQSQRSTALRDKISPLLLQSLSEKGIKLVLPGLFYHSTEEFMHHSTEEFMHHSTGEKEARSFE</sequence>
<gene>
    <name evidence="1" type="ORF">PXEA_LOCUS15509</name>
</gene>
<dbReference type="EMBL" id="CAAALY010054543">
    <property type="protein sequence ID" value="VEL22069.1"/>
    <property type="molecule type" value="Genomic_DNA"/>
</dbReference>
<reference evidence="1" key="1">
    <citation type="submission" date="2018-11" db="EMBL/GenBank/DDBJ databases">
        <authorList>
            <consortium name="Pathogen Informatics"/>
        </authorList>
    </citation>
    <scope>NUCLEOTIDE SEQUENCE</scope>
</reference>
<comment type="caution">
    <text evidence="1">The sequence shown here is derived from an EMBL/GenBank/DDBJ whole genome shotgun (WGS) entry which is preliminary data.</text>
</comment>
<keyword evidence="2" id="KW-1185">Reference proteome</keyword>
<organism evidence="1 2">
    <name type="scientific">Protopolystoma xenopodis</name>
    <dbReference type="NCBI Taxonomy" id="117903"/>
    <lineage>
        <taxon>Eukaryota</taxon>
        <taxon>Metazoa</taxon>
        <taxon>Spiralia</taxon>
        <taxon>Lophotrochozoa</taxon>
        <taxon>Platyhelminthes</taxon>
        <taxon>Monogenea</taxon>
        <taxon>Polyopisthocotylea</taxon>
        <taxon>Polystomatidea</taxon>
        <taxon>Polystomatidae</taxon>
        <taxon>Protopolystoma</taxon>
    </lineage>
</organism>
<evidence type="ECO:0000313" key="2">
    <source>
        <dbReference type="Proteomes" id="UP000784294"/>
    </source>
</evidence>
<proteinExistence type="predicted"/>
<dbReference type="AlphaFoldDB" id="A0A3S5APT6"/>